<dbReference type="Proteomes" id="UP000529417">
    <property type="component" value="Unassembled WGS sequence"/>
</dbReference>
<comment type="caution">
    <text evidence="2">The sequence shown here is derived from an EMBL/GenBank/DDBJ whole genome shotgun (WGS) entry which is preliminary data.</text>
</comment>
<accession>A0A7Z0HZL9</accession>
<gene>
    <name evidence="2" type="ORF">HUK65_09385</name>
</gene>
<name>A0A7Z0HZL9_9RHOB</name>
<proteinExistence type="predicted"/>
<dbReference type="RefSeq" id="WP_179905908.1">
    <property type="nucleotide sequence ID" value="NZ_JACBXS010000016.1"/>
</dbReference>
<dbReference type="AlphaFoldDB" id="A0A7Z0HZL9"/>
<evidence type="ECO:0000313" key="2">
    <source>
        <dbReference type="EMBL" id="NYS25203.1"/>
    </source>
</evidence>
<feature type="transmembrane region" description="Helical" evidence="1">
    <location>
        <begin position="41"/>
        <end position="63"/>
    </location>
</feature>
<evidence type="ECO:0000256" key="1">
    <source>
        <dbReference type="SAM" id="Phobius"/>
    </source>
</evidence>
<keyword evidence="1" id="KW-0472">Membrane</keyword>
<evidence type="ECO:0000313" key="3">
    <source>
        <dbReference type="Proteomes" id="UP000529417"/>
    </source>
</evidence>
<dbReference type="EMBL" id="JACBXS010000016">
    <property type="protein sequence ID" value="NYS25203.1"/>
    <property type="molecule type" value="Genomic_DNA"/>
</dbReference>
<sequence>MSIEQKNAFLQRRARILKKHAALDPEWQAFQRERRPGALRVLFSVVIALGVLGFAAKGLLLAYHGPDGYAQITAPLVQDQPADGIFAQIVAPDPATGLLADLIAPYVGVARPMDMAQPASEDAAPADSSD</sequence>
<organism evidence="2 3">
    <name type="scientific">Rhabdonatronobacter sediminivivens</name>
    <dbReference type="NCBI Taxonomy" id="2743469"/>
    <lineage>
        <taxon>Bacteria</taxon>
        <taxon>Pseudomonadati</taxon>
        <taxon>Pseudomonadota</taxon>
        <taxon>Alphaproteobacteria</taxon>
        <taxon>Rhodobacterales</taxon>
        <taxon>Paracoccaceae</taxon>
        <taxon>Rhabdonatronobacter</taxon>
    </lineage>
</organism>
<keyword evidence="3" id="KW-1185">Reference proteome</keyword>
<protein>
    <submittedName>
        <fullName evidence="2">Uncharacterized protein</fullName>
    </submittedName>
</protein>
<reference evidence="2 3" key="1">
    <citation type="journal article" date="2000" name="Arch. Microbiol.">
        <title>Rhodobaca bogoriensis gen. nov. and sp. nov., an alkaliphilic purple nonsulfur bacterium from African Rift Valley soda lakes.</title>
        <authorList>
            <person name="Milford A.D."/>
            <person name="Achenbach L.A."/>
            <person name="Jung D.O."/>
            <person name="Madigan M.T."/>
        </authorList>
    </citation>
    <scope>NUCLEOTIDE SEQUENCE [LARGE SCALE GENOMIC DNA]</scope>
    <source>
        <strain evidence="2 3">2376</strain>
    </source>
</reference>
<keyword evidence="1" id="KW-1133">Transmembrane helix</keyword>
<keyword evidence="1" id="KW-0812">Transmembrane</keyword>